<feature type="region of interest" description="Disordered" evidence="1">
    <location>
        <begin position="97"/>
        <end position="129"/>
    </location>
</feature>
<evidence type="ECO:0000256" key="1">
    <source>
        <dbReference type="SAM" id="MobiDB-lite"/>
    </source>
</evidence>
<proteinExistence type="predicted"/>
<evidence type="ECO:0000313" key="3">
    <source>
        <dbReference type="Proteomes" id="UP000287033"/>
    </source>
</evidence>
<name>A0A401RLT1_CHIPU</name>
<dbReference type="AlphaFoldDB" id="A0A401RLT1"/>
<organism evidence="2 3">
    <name type="scientific">Chiloscyllium punctatum</name>
    <name type="common">Brownbanded bambooshark</name>
    <name type="synonym">Hemiscyllium punctatum</name>
    <dbReference type="NCBI Taxonomy" id="137246"/>
    <lineage>
        <taxon>Eukaryota</taxon>
        <taxon>Metazoa</taxon>
        <taxon>Chordata</taxon>
        <taxon>Craniata</taxon>
        <taxon>Vertebrata</taxon>
        <taxon>Chondrichthyes</taxon>
        <taxon>Elasmobranchii</taxon>
        <taxon>Galeomorphii</taxon>
        <taxon>Galeoidea</taxon>
        <taxon>Orectolobiformes</taxon>
        <taxon>Hemiscylliidae</taxon>
        <taxon>Chiloscyllium</taxon>
    </lineage>
</organism>
<gene>
    <name evidence="2" type="ORF">chiPu_0018198</name>
</gene>
<reference evidence="2 3" key="1">
    <citation type="journal article" date="2018" name="Nat. Ecol. Evol.">
        <title>Shark genomes provide insights into elasmobranch evolution and the origin of vertebrates.</title>
        <authorList>
            <person name="Hara Y"/>
            <person name="Yamaguchi K"/>
            <person name="Onimaru K"/>
            <person name="Kadota M"/>
            <person name="Koyanagi M"/>
            <person name="Keeley SD"/>
            <person name="Tatsumi K"/>
            <person name="Tanaka K"/>
            <person name="Motone F"/>
            <person name="Kageyama Y"/>
            <person name="Nozu R"/>
            <person name="Adachi N"/>
            <person name="Nishimura O"/>
            <person name="Nakagawa R"/>
            <person name="Tanegashima C"/>
            <person name="Kiyatake I"/>
            <person name="Matsumoto R"/>
            <person name="Murakumo K"/>
            <person name="Nishida K"/>
            <person name="Terakita A"/>
            <person name="Kuratani S"/>
            <person name="Sato K"/>
            <person name="Hyodo S Kuraku.S."/>
        </authorList>
    </citation>
    <scope>NUCLEOTIDE SEQUENCE [LARGE SCALE GENOMIC DNA]</scope>
</reference>
<comment type="caution">
    <text evidence="2">The sequence shown here is derived from an EMBL/GenBank/DDBJ whole genome shotgun (WGS) entry which is preliminary data.</text>
</comment>
<sequence length="129" mass="14440">MAYAWSTSRQMYQRITYRISRMAKRKSATKMALVTGETRGCMVTGERAAPSVERIDCPSSSPGTEAGSRLSLGIITRTQLGRELDRQRINQKVPFFTESQLSGAHHHPHPPDLLPPNHSLPRAFGEKIH</sequence>
<keyword evidence="3" id="KW-1185">Reference proteome</keyword>
<accession>A0A401RLT1</accession>
<evidence type="ECO:0000313" key="2">
    <source>
        <dbReference type="EMBL" id="GCC19079.1"/>
    </source>
</evidence>
<dbReference type="Proteomes" id="UP000287033">
    <property type="component" value="Unassembled WGS sequence"/>
</dbReference>
<dbReference type="EMBL" id="BEZZ01001502">
    <property type="protein sequence ID" value="GCC19079.1"/>
    <property type="molecule type" value="Genomic_DNA"/>
</dbReference>
<protein>
    <submittedName>
        <fullName evidence="2">Uncharacterized protein</fullName>
    </submittedName>
</protein>